<evidence type="ECO:0000313" key="3">
    <source>
        <dbReference type="Proteomes" id="UP001550628"/>
    </source>
</evidence>
<dbReference type="Proteomes" id="UP001550628">
    <property type="component" value="Unassembled WGS sequence"/>
</dbReference>
<organism evidence="2 3">
    <name type="scientific">Nocardia rhamnosiphila</name>
    <dbReference type="NCBI Taxonomy" id="426716"/>
    <lineage>
        <taxon>Bacteria</taxon>
        <taxon>Bacillati</taxon>
        <taxon>Actinomycetota</taxon>
        <taxon>Actinomycetes</taxon>
        <taxon>Mycobacteriales</taxon>
        <taxon>Nocardiaceae</taxon>
        <taxon>Nocardia</taxon>
    </lineage>
</organism>
<keyword evidence="3" id="KW-1185">Reference proteome</keyword>
<name>A0ABV2WN03_9NOCA</name>
<proteinExistence type="predicted"/>
<dbReference type="RefSeq" id="WP_357154265.1">
    <property type="nucleotide sequence ID" value="NZ_JBEYBF010000005.1"/>
</dbReference>
<accession>A0ABV2WN03</accession>
<evidence type="ECO:0000313" key="2">
    <source>
        <dbReference type="EMBL" id="MEU1952265.1"/>
    </source>
</evidence>
<feature type="region of interest" description="Disordered" evidence="1">
    <location>
        <begin position="25"/>
        <end position="54"/>
    </location>
</feature>
<sequence>MTPAQCEQGGGHVEQHAWANCVGGRFDGHVADPGRPSVIPLPGSLGGGITPAGR</sequence>
<feature type="compositionally biased region" description="Gly residues" evidence="1">
    <location>
        <begin position="44"/>
        <end position="54"/>
    </location>
</feature>
<dbReference type="EMBL" id="JBEYBF010000005">
    <property type="protein sequence ID" value="MEU1952265.1"/>
    <property type="molecule type" value="Genomic_DNA"/>
</dbReference>
<protein>
    <submittedName>
        <fullName evidence="2">Uncharacterized protein</fullName>
    </submittedName>
</protein>
<gene>
    <name evidence="2" type="ORF">ABZ510_10415</name>
</gene>
<reference evidence="2 3" key="1">
    <citation type="submission" date="2024-06" db="EMBL/GenBank/DDBJ databases">
        <title>The Natural Products Discovery Center: Release of the First 8490 Sequenced Strains for Exploring Actinobacteria Biosynthetic Diversity.</title>
        <authorList>
            <person name="Kalkreuter E."/>
            <person name="Kautsar S.A."/>
            <person name="Yang D."/>
            <person name="Bader C.D."/>
            <person name="Teijaro C.N."/>
            <person name="Fluegel L."/>
            <person name="Davis C.M."/>
            <person name="Simpson J.R."/>
            <person name="Lauterbach L."/>
            <person name="Steele A.D."/>
            <person name="Gui C."/>
            <person name="Meng S."/>
            <person name="Li G."/>
            <person name="Viehrig K."/>
            <person name="Ye F."/>
            <person name="Su P."/>
            <person name="Kiefer A.F."/>
            <person name="Nichols A."/>
            <person name="Cepeda A.J."/>
            <person name="Yan W."/>
            <person name="Fan B."/>
            <person name="Jiang Y."/>
            <person name="Adhikari A."/>
            <person name="Zheng C.-J."/>
            <person name="Schuster L."/>
            <person name="Cowan T.M."/>
            <person name="Smanski M.J."/>
            <person name="Chevrette M.G."/>
            <person name="De Carvalho L.P.S."/>
            <person name="Shen B."/>
        </authorList>
    </citation>
    <scope>NUCLEOTIDE SEQUENCE [LARGE SCALE GENOMIC DNA]</scope>
    <source>
        <strain evidence="2 3">NPDC019708</strain>
    </source>
</reference>
<evidence type="ECO:0000256" key="1">
    <source>
        <dbReference type="SAM" id="MobiDB-lite"/>
    </source>
</evidence>
<comment type="caution">
    <text evidence="2">The sequence shown here is derived from an EMBL/GenBank/DDBJ whole genome shotgun (WGS) entry which is preliminary data.</text>
</comment>